<dbReference type="InterPro" id="IPR014845">
    <property type="entry name" value="GYD/TTHA1554"/>
</dbReference>
<protein>
    <submittedName>
        <fullName evidence="1">Glutamine synthetase and cystathionine beta-lyase binding protein</fullName>
    </submittedName>
</protein>
<gene>
    <name evidence="1" type="ORF">R69658_00248</name>
</gene>
<dbReference type="Proteomes" id="UP000674425">
    <property type="component" value="Unassembled WGS sequence"/>
</dbReference>
<reference evidence="1 2" key="1">
    <citation type="submission" date="2021-02" db="EMBL/GenBank/DDBJ databases">
        <authorList>
            <person name="Vanwijnsberghe S."/>
        </authorList>
    </citation>
    <scope>NUCLEOTIDE SEQUENCE [LARGE SCALE GENOMIC DNA]</scope>
    <source>
        <strain evidence="1 2">R-69658</strain>
    </source>
</reference>
<dbReference type="EMBL" id="CAJNAU010000001">
    <property type="protein sequence ID" value="CAE6695493.1"/>
    <property type="molecule type" value="Genomic_DNA"/>
</dbReference>
<comment type="caution">
    <text evidence="1">The sequence shown here is derived from an EMBL/GenBank/DDBJ whole genome shotgun (WGS) entry which is preliminary data.</text>
</comment>
<evidence type="ECO:0000313" key="1">
    <source>
        <dbReference type="EMBL" id="CAE6695493.1"/>
    </source>
</evidence>
<dbReference type="GeneID" id="97051232"/>
<organism evidence="1 2">
    <name type="scientific">Paraburkholderia aspalathi</name>
    <dbReference type="NCBI Taxonomy" id="1324617"/>
    <lineage>
        <taxon>Bacteria</taxon>
        <taxon>Pseudomonadati</taxon>
        <taxon>Pseudomonadota</taxon>
        <taxon>Betaproteobacteria</taxon>
        <taxon>Burkholderiales</taxon>
        <taxon>Burkholderiaceae</taxon>
        <taxon>Paraburkholderia</taxon>
    </lineage>
</organism>
<name>A0ABM8QG69_9BURK</name>
<dbReference type="Pfam" id="PF08734">
    <property type="entry name" value="GYD"/>
    <property type="match status" value="1"/>
</dbReference>
<evidence type="ECO:0000313" key="2">
    <source>
        <dbReference type="Proteomes" id="UP000674425"/>
    </source>
</evidence>
<accession>A0ABM8QG69</accession>
<sequence length="97" mass="10670">MATYVVLAQFTDQGIRNVKNSAQRAGQAAEMARSFGCEMKEIYWTMGQYDIVTIVEAPDEQSFMSFGLALGSAGNVRTQTLRALKKDEFSALLGKLP</sequence>
<proteinExistence type="predicted"/>
<dbReference type="RefSeq" id="WP_054034849.1">
    <property type="nucleotide sequence ID" value="NZ_CAJNAU010000001.1"/>
</dbReference>
<keyword evidence="2" id="KW-1185">Reference proteome</keyword>